<dbReference type="InterPro" id="IPR012337">
    <property type="entry name" value="RNaseH-like_sf"/>
</dbReference>
<sequence>MIILGIDPSLTSTGVAILRDGRPILLRSIGTGPDIKDWDHRVRRITRQTWNIVRLIETTLVKRVGPGVLPDLAMIEAPLTFDTGGDAYDRYALFVELMRQLQHWKTPTVVVNNLTRCKWATGKGGKSSKEITRAQHKREVMLAVRETWAPWAAHITNDDIGDALTLAEAGARYLGEPLHFLPRRRHIEAMHNSIDWPEGITQGANV</sequence>
<dbReference type="OrthoDB" id="3359450at2"/>
<evidence type="ECO:0000313" key="1">
    <source>
        <dbReference type="EMBL" id="KQH75577.1"/>
    </source>
</evidence>
<comment type="caution">
    <text evidence="1">The sequence shown here is derived from an EMBL/GenBank/DDBJ whole genome shotgun (WGS) entry which is preliminary data.</text>
</comment>
<name>A0A0Q2LGY9_MYCGO</name>
<dbReference type="Proteomes" id="UP000051677">
    <property type="component" value="Unassembled WGS sequence"/>
</dbReference>
<accession>A0A0Q2LGY9</accession>
<evidence type="ECO:0000313" key="2">
    <source>
        <dbReference type="Proteomes" id="UP000051677"/>
    </source>
</evidence>
<proteinExistence type="predicted"/>
<dbReference type="InterPro" id="IPR036397">
    <property type="entry name" value="RNaseH_sf"/>
</dbReference>
<dbReference type="GO" id="GO:0003676">
    <property type="term" value="F:nucleic acid binding"/>
    <property type="evidence" value="ECO:0007669"/>
    <property type="project" value="InterPro"/>
</dbReference>
<protein>
    <submittedName>
        <fullName evidence="1">Uncharacterized protein</fullName>
    </submittedName>
</protein>
<dbReference type="SUPFAM" id="SSF53098">
    <property type="entry name" value="Ribonuclease H-like"/>
    <property type="match status" value="1"/>
</dbReference>
<organism evidence="1 2">
    <name type="scientific">Mycobacterium gordonae</name>
    <dbReference type="NCBI Taxonomy" id="1778"/>
    <lineage>
        <taxon>Bacteria</taxon>
        <taxon>Bacillati</taxon>
        <taxon>Actinomycetota</taxon>
        <taxon>Actinomycetes</taxon>
        <taxon>Mycobacteriales</taxon>
        <taxon>Mycobacteriaceae</taxon>
        <taxon>Mycobacterium</taxon>
    </lineage>
</organism>
<reference evidence="1 2" key="1">
    <citation type="submission" date="2015-10" db="EMBL/GenBank/DDBJ databases">
        <title>Mycobacterium gordonae draft genome assembly.</title>
        <authorList>
            <person name="Ustinova V."/>
            <person name="Smirnova T."/>
            <person name="Blagodatskikh K."/>
            <person name="Varlamov D."/>
            <person name="Larionova E."/>
            <person name="Chernousova L."/>
        </authorList>
    </citation>
    <scope>NUCLEOTIDE SEQUENCE [LARGE SCALE GENOMIC DNA]</scope>
    <source>
        <strain evidence="1 2">CTRI 14-8773</strain>
    </source>
</reference>
<dbReference type="RefSeq" id="WP_055581431.1">
    <property type="nucleotide sequence ID" value="NZ_LKTM01000372.1"/>
</dbReference>
<dbReference type="Gene3D" id="3.30.420.10">
    <property type="entry name" value="Ribonuclease H-like superfamily/Ribonuclease H"/>
    <property type="match status" value="1"/>
</dbReference>
<gene>
    <name evidence="1" type="ORF">AO501_25200</name>
</gene>
<dbReference type="AlphaFoldDB" id="A0A0Q2LGY9"/>
<dbReference type="EMBL" id="LKTM01000372">
    <property type="protein sequence ID" value="KQH75577.1"/>
    <property type="molecule type" value="Genomic_DNA"/>
</dbReference>